<name>A0A4S4BHT6_9BACI</name>
<dbReference type="RefSeq" id="WP_136359284.1">
    <property type="nucleotide sequence ID" value="NZ_CP046266.1"/>
</dbReference>
<dbReference type="AlphaFoldDB" id="A0A4S4BHT6"/>
<comment type="caution">
    <text evidence="1">The sequence shown here is derived from an EMBL/GenBank/DDBJ whole genome shotgun (WGS) entry which is preliminary data.</text>
</comment>
<keyword evidence="2" id="KW-1185">Reference proteome</keyword>
<organism evidence="1 2">
    <name type="scientific">Metabacillus sediminilitoris</name>
    <dbReference type="NCBI Taxonomy" id="2567941"/>
    <lineage>
        <taxon>Bacteria</taxon>
        <taxon>Bacillati</taxon>
        <taxon>Bacillota</taxon>
        <taxon>Bacilli</taxon>
        <taxon>Bacillales</taxon>
        <taxon>Bacillaceae</taxon>
        <taxon>Metabacillus</taxon>
    </lineage>
</organism>
<sequence>MWGAILLILGCAFVFFLCLIPLYSKKLNNKRTWLSTISGGVILVLLVTSYFYFKFDETKSN</sequence>
<reference evidence="1 2" key="1">
    <citation type="submission" date="2019-04" db="EMBL/GenBank/DDBJ databases">
        <title>Bacillus sediminilitoris sp. nov., isolated from a tidal flat sediment on the East China Sea.</title>
        <authorList>
            <person name="Wei Y."/>
            <person name="Mao H."/>
            <person name="Fang J."/>
        </authorList>
    </citation>
    <scope>NUCLEOTIDE SEQUENCE [LARGE SCALE GENOMIC DNA]</scope>
    <source>
        <strain evidence="1 2">DSL-17</strain>
    </source>
</reference>
<evidence type="ECO:0000313" key="2">
    <source>
        <dbReference type="Proteomes" id="UP000310334"/>
    </source>
</evidence>
<dbReference type="Proteomes" id="UP000310334">
    <property type="component" value="Unassembled WGS sequence"/>
</dbReference>
<gene>
    <name evidence="1" type="ORF">E6W99_25970</name>
</gene>
<dbReference type="EMBL" id="SSNT01000047">
    <property type="protein sequence ID" value="THF73897.1"/>
    <property type="molecule type" value="Genomic_DNA"/>
</dbReference>
<proteinExistence type="predicted"/>
<protein>
    <submittedName>
        <fullName evidence="1">Uncharacterized protein</fullName>
    </submittedName>
</protein>
<accession>A0A4S4BHT6</accession>
<evidence type="ECO:0000313" key="1">
    <source>
        <dbReference type="EMBL" id="THF73897.1"/>
    </source>
</evidence>